<dbReference type="CDD" id="cd00082">
    <property type="entry name" value="HisKA"/>
    <property type="match status" value="1"/>
</dbReference>
<feature type="domain" description="Histidine kinase" evidence="7">
    <location>
        <begin position="62"/>
        <end position="279"/>
    </location>
</feature>
<protein>
    <recommendedName>
        <fullName evidence="2">histidine kinase</fullName>
        <ecNumber evidence="2">2.7.13.3</ecNumber>
    </recommendedName>
</protein>
<dbReference type="Gene3D" id="3.30.565.10">
    <property type="entry name" value="Histidine kinase-like ATPase, C-terminal domain"/>
    <property type="match status" value="1"/>
</dbReference>
<dbReference type="SMART" id="SM00388">
    <property type="entry name" value="HisKA"/>
    <property type="match status" value="1"/>
</dbReference>
<dbReference type="Gene3D" id="1.10.287.130">
    <property type="match status" value="1"/>
</dbReference>
<dbReference type="SUPFAM" id="SSF55874">
    <property type="entry name" value="ATPase domain of HSP90 chaperone/DNA topoisomerase II/histidine kinase"/>
    <property type="match status" value="1"/>
</dbReference>
<feature type="region of interest" description="Disordered" evidence="6">
    <location>
        <begin position="209"/>
        <end position="236"/>
    </location>
</feature>
<dbReference type="GO" id="GO:0000155">
    <property type="term" value="F:phosphorelay sensor kinase activity"/>
    <property type="evidence" value="ECO:0007669"/>
    <property type="project" value="InterPro"/>
</dbReference>
<evidence type="ECO:0000313" key="9">
    <source>
        <dbReference type="Proteomes" id="UP000320913"/>
    </source>
</evidence>
<evidence type="ECO:0000313" key="8">
    <source>
        <dbReference type="EMBL" id="TMQ57945.1"/>
    </source>
</evidence>
<dbReference type="PANTHER" id="PTHR43711">
    <property type="entry name" value="TWO-COMPONENT HISTIDINE KINASE"/>
    <property type="match status" value="1"/>
</dbReference>
<sequence>MIRFRDLPIRQKLLAAVAIFLSPLQRVVTDPSNSSLDLLRELQGANDRAESASRARREFLAGMSHEMRTPLHAILSFAELGGQKAATLTPEKAARYFKLIEESGRRLLDLLGDLDDLANLEAGKGVLRFASLPVESVVHGVVDEVRPLFLSRGVGLEATSCAATSGWIDREALAQVLRCILTNAARSSSQGSAVTVALARSERGSLLSVTRPGSGVAPARQSPAVPELRHSGGSKTKDRRSALIFAICGEVMTAHGGRIWADYRDDSGETVYLEIPDRSSLHGEGASRTA</sequence>
<accession>A0A538T2S7</accession>
<dbReference type="InterPro" id="IPR003594">
    <property type="entry name" value="HATPase_dom"/>
</dbReference>
<organism evidence="8 9">
    <name type="scientific">Eiseniibacteriota bacterium</name>
    <dbReference type="NCBI Taxonomy" id="2212470"/>
    <lineage>
        <taxon>Bacteria</taxon>
        <taxon>Candidatus Eiseniibacteriota</taxon>
    </lineage>
</organism>
<comment type="catalytic activity">
    <reaction evidence="1">
        <text>ATP + protein L-histidine = ADP + protein N-phospho-L-histidine.</text>
        <dbReference type="EC" id="2.7.13.3"/>
    </reaction>
</comment>
<evidence type="ECO:0000256" key="6">
    <source>
        <dbReference type="SAM" id="MobiDB-lite"/>
    </source>
</evidence>
<evidence type="ECO:0000256" key="1">
    <source>
        <dbReference type="ARBA" id="ARBA00000085"/>
    </source>
</evidence>
<dbReference type="InterPro" id="IPR036890">
    <property type="entry name" value="HATPase_C_sf"/>
</dbReference>
<dbReference type="PROSITE" id="PS50109">
    <property type="entry name" value="HIS_KIN"/>
    <property type="match status" value="1"/>
</dbReference>
<proteinExistence type="predicted"/>
<gene>
    <name evidence="8" type="ORF">E6K75_06015</name>
</gene>
<dbReference type="SMART" id="SM00387">
    <property type="entry name" value="HATPase_c"/>
    <property type="match status" value="1"/>
</dbReference>
<dbReference type="EMBL" id="VBOV01000146">
    <property type="protein sequence ID" value="TMQ57945.1"/>
    <property type="molecule type" value="Genomic_DNA"/>
</dbReference>
<dbReference type="InterPro" id="IPR036097">
    <property type="entry name" value="HisK_dim/P_sf"/>
</dbReference>
<evidence type="ECO:0000259" key="7">
    <source>
        <dbReference type="PROSITE" id="PS50109"/>
    </source>
</evidence>
<dbReference type="EC" id="2.7.13.3" evidence="2"/>
<feature type="compositionally biased region" description="Basic and acidic residues" evidence="6">
    <location>
        <begin position="227"/>
        <end position="236"/>
    </location>
</feature>
<evidence type="ECO:0000256" key="2">
    <source>
        <dbReference type="ARBA" id="ARBA00012438"/>
    </source>
</evidence>
<dbReference type="Pfam" id="PF02518">
    <property type="entry name" value="HATPase_c"/>
    <property type="match status" value="1"/>
</dbReference>
<evidence type="ECO:0000256" key="3">
    <source>
        <dbReference type="ARBA" id="ARBA00022679"/>
    </source>
</evidence>
<name>A0A538T2S7_UNCEI</name>
<dbReference type="Pfam" id="PF00512">
    <property type="entry name" value="HisKA"/>
    <property type="match status" value="1"/>
</dbReference>
<keyword evidence="5" id="KW-0902">Two-component regulatory system</keyword>
<dbReference type="SUPFAM" id="SSF47384">
    <property type="entry name" value="Homodimeric domain of signal transducing histidine kinase"/>
    <property type="match status" value="1"/>
</dbReference>
<dbReference type="AlphaFoldDB" id="A0A538T2S7"/>
<keyword evidence="4 8" id="KW-0418">Kinase</keyword>
<comment type="caution">
    <text evidence="8">The sequence shown here is derived from an EMBL/GenBank/DDBJ whole genome shotgun (WGS) entry which is preliminary data.</text>
</comment>
<dbReference type="PANTHER" id="PTHR43711:SF26">
    <property type="entry name" value="SENSOR HISTIDINE KINASE RCSC"/>
    <property type="match status" value="1"/>
</dbReference>
<dbReference type="InterPro" id="IPR005467">
    <property type="entry name" value="His_kinase_dom"/>
</dbReference>
<keyword evidence="3" id="KW-0808">Transferase</keyword>
<reference evidence="8 9" key="1">
    <citation type="journal article" date="2019" name="Nat. Microbiol.">
        <title>Mediterranean grassland soil C-N compound turnover is dependent on rainfall and depth, and is mediated by genomically divergent microorganisms.</title>
        <authorList>
            <person name="Diamond S."/>
            <person name="Andeer P.F."/>
            <person name="Li Z."/>
            <person name="Crits-Christoph A."/>
            <person name="Burstein D."/>
            <person name="Anantharaman K."/>
            <person name="Lane K.R."/>
            <person name="Thomas B.C."/>
            <person name="Pan C."/>
            <person name="Northen T.R."/>
            <person name="Banfield J.F."/>
        </authorList>
    </citation>
    <scope>NUCLEOTIDE SEQUENCE [LARGE SCALE GENOMIC DNA]</scope>
    <source>
        <strain evidence="8">WS_5</strain>
    </source>
</reference>
<dbReference type="InterPro" id="IPR003661">
    <property type="entry name" value="HisK_dim/P_dom"/>
</dbReference>
<evidence type="ECO:0000256" key="4">
    <source>
        <dbReference type="ARBA" id="ARBA00022777"/>
    </source>
</evidence>
<dbReference type="Proteomes" id="UP000320913">
    <property type="component" value="Unassembled WGS sequence"/>
</dbReference>
<evidence type="ECO:0000256" key="5">
    <source>
        <dbReference type="ARBA" id="ARBA00023012"/>
    </source>
</evidence>
<dbReference type="InterPro" id="IPR050736">
    <property type="entry name" value="Sensor_HK_Regulatory"/>
</dbReference>